<accession>A0A0X8HBR2</accession>
<feature type="transmembrane region" description="Helical" evidence="8">
    <location>
        <begin position="289"/>
        <end position="310"/>
    </location>
</feature>
<feature type="transmembrane region" description="Helical" evidence="8">
    <location>
        <begin position="48"/>
        <end position="70"/>
    </location>
</feature>
<dbReference type="AlphaFoldDB" id="A0A0X8HBR2"/>
<evidence type="ECO:0000313" key="10">
    <source>
        <dbReference type="Proteomes" id="UP000063387"/>
    </source>
</evidence>
<feature type="transmembrane region" description="Helical" evidence="8">
    <location>
        <begin position="262"/>
        <end position="283"/>
    </location>
</feature>
<comment type="subcellular location">
    <subcellularLocation>
        <location evidence="1">Cell membrane</location>
        <topology evidence="1">Multi-pass membrane protein</topology>
    </subcellularLocation>
</comment>
<reference evidence="9 10" key="2">
    <citation type="submission" date="2016-02" db="EMBL/GenBank/DDBJ databases">
        <authorList>
            <person name="Wen L."/>
            <person name="He K."/>
            <person name="Yang H."/>
        </authorList>
    </citation>
    <scope>NUCLEOTIDE SEQUENCE [LARGE SCALE GENOMIC DNA]</scope>
    <source>
        <strain evidence="9 10">AGD 8-3</strain>
    </source>
</reference>
<dbReference type="Pfam" id="PF01594">
    <property type="entry name" value="AI-2E_transport"/>
    <property type="match status" value="1"/>
</dbReference>
<dbReference type="EMBL" id="CP014226">
    <property type="protein sequence ID" value="AMC99702.1"/>
    <property type="molecule type" value="Genomic_DNA"/>
</dbReference>
<evidence type="ECO:0000256" key="4">
    <source>
        <dbReference type="ARBA" id="ARBA00022475"/>
    </source>
</evidence>
<dbReference type="STRING" id="507626.LOKO_00616"/>
<keyword evidence="10" id="KW-1185">Reference proteome</keyword>
<keyword evidence="4" id="KW-1003">Cell membrane</keyword>
<evidence type="ECO:0000313" key="9">
    <source>
        <dbReference type="EMBL" id="AMC99702.1"/>
    </source>
</evidence>
<evidence type="ECO:0000256" key="3">
    <source>
        <dbReference type="ARBA" id="ARBA00022448"/>
    </source>
</evidence>
<evidence type="ECO:0000256" key="1">
    <source>
        <dbReference type="ARBA" id="ARBA00004651"/>
    </source>
</evidence>
<name>A0A0X8HBR2_9GAMM</name>
<feature type="transmembrane region" description="Helical" evidence="8">
    <location>
        <begin position="166"/>
        <end position="187"/>
    </location>
</feature>
<evidence type="ECO:0000256" key="5">
    <source>
        <dbReference type="ARBA" id="ARBA00022692"/>
    </source>
</evidence>
<keyword evidence="6 8" id="KW-1133">Transmembrane helix</keyword>
<sequence length="387" mass="42327">MSFEKRTQIDFAPGEQRLLRYTIVALSAVTLVGTVVFIIWVLGQIIGALHSLVFPLAIAGVMALILLPIVERFERHLRMNRLGAVISLFVILFGLFLTVMVLILPTAIHQGSQFFQSVPEIAERGHASLSARFPRALPLVEDAIVEMEIHSMLPDAEEATDRTMKYIGFLVGLGFVPLYLFFALLSGGRMKQHAKGMLFLFTKQRQNEVVYLVQLFINYVTAFFRGQLTIALIMGVMMAVGFTVIGLEAAIFLGLALGLLNIVPYLGFIVGIVTVLPIAYFQPGGGSQLVMLVLAVIAVTQLVESMLLTPKIMADRSGLHPALVVISILFWGTVLGGVVGMILAVPLTAFLLTLGEHVKSRLTTTTGPDALDQQIVRETIGDDERHT</sequence>
<dbReference type="Proteomes" id="UP000063387">
    <property type="component" value="Chromosome"/>
</dbReference>
<feature type="transmembrane region" description="Helical" evidence="8">
    <location>
        <begin position="82"/>
        <end position="108"/>
    </location>
</feature>
<feature type="transmembrane region" description="Helical" evidence="8">
    <location>
        <begin position="322"/>
        <end position="352"/>
    </location>
</feature>
<dbReference type="PANTHER" id="PTHR21716">
    <property type="entry name" value="TRANSMEMBRANE PROTEIN"/>
    <property type="match status" value="1"/>
</dbReference>
<evidence type="ECO:0000256" key="8">
    <source>
        <dbReference type="SAM" id="Phobius"/>
    </source>
</evidence>
<organism evidence="9 10">
    <name type="scientific">Halomonas chromatireducens</name>
    <dbReference type="NCBI Taxonomy" id="507626"/>
    <lineage>
        <taxon>Bacteria</taxon>
        <taxon>Pseudomonadati</taxon>
        <taxon>Pseudomonadota</taxon>
        <taxon>Gammaproteobacteria</taxon>
        <taxon>Oceanospirillales</taxon>
        <taxon>Halomonadaceae</taxon>
        <taxon>Halomonas</taxon>
    </lineage>
</organism>
<reference evidence="9 10" key="1">
    <citation type="journal article" date="2016" name="Genome Announc.">
        <title>Draft Genome Sequence of 'Halomonas chromatireducens' Strain AGD 8-3, a Haloalkaliphilic Chromate- and Selenite-Reducing Gammaproteobacterium.</title>
        <authorList>
            <person name="Sharko F.S."/>
            <person name="Shapovalova A.A."/>
            <person name="Tsygankova S.V."/>
            <person name="Komova A.V."/>
            <person name="Boulygina E.S."/>
            <person name="Teslyuk A.B."/>
            <person name="Gotovtsev P.M."/>
            <person name="Namsaraev Z.B."/>
            <person name="Khijniak T.V."/>
            <person name="Nedoluzhko A.V."/>
            <person name="Vasilov R.G."/>
        </authorList>
    </citation>
    <scope>NUCLEOTIDE SEQUENCE [LARGE SCALE GENOMIC DNA]</scope>
    <source>
        <strain evidence="9 10">AGD 8-3</strain>
    </source>
</reference>
<dbReference type="RefSeq" id="WP_066444863.1">
    <property type="nucleotide sequence ID" value="NZ_CP014226.1"/>
</dbReference>
<keyword evidence="5 8" id="KW-0812">Transmembrane</keyword>
<dbReference type="KEGG" id="hco:LOKO_00616"/>
<feature type="transmembrane region" description="Helical" evidence="8">
    <location>
        <begin position="208"/>
        <end position="224"/>
    </location>
</feature>
<dbReference type="PATRIC" id="fig|507626.3.peg.609"/>
<keyword evidence="7 8" id="KW-0472">Membrane</keyword>
<keyword evidence="3" id="KW-0813">Transport</keyword>
<evidence type="ECO:0000256" key="6">
    <source>
        <dbReference type="ARBA" id="ARBA00022989"/>
    </source>
</evidence>
<proteinExistence type="inferred from homology"/>
<dbReference type="PANTHER" id="PTHR21716:SF53">
    <property type="entry name" value="PERMEASE PERM-RELATED"/>
    <property type="match status" value="1"/>
</dbReference>
<evidence type="ECO:0000256" key="2">
    <source>
        <dbReference type="ARBA" id="ARBA00009773"/>
    </source>
</evidence>
<protein>
    <submittedName>
        <fullName evidence="9">AI-2 transport protein TqsA</fullName>
    </submittedName>
</protein>
<gene>
    <name evidence="9" type="primary">tqsA_1</name>
    <name evidence="9" type="ORF">LOKO_00616</name>
</gene>
<dbReference type="GO" id="GO:0005886">
    <property type="term" value="C:plasma membrane"/>
    <property type="evidence" value="ECO:0007669"/>
    <property type="project" value="UniProtKB-SubCell"/>
</dbReference>
<comment type="similarity">
    <text evidence="2">Belongs to the autoinducer-2 exporter (AI-2E) (TC 2.A.86) family.</text>
</comment>
<dbReference type="InterPro" id="IPR002549">
    <property type="entry name" value="AI-2E-like"/>
</dbReference>
<feature type="transmembrane region" description="Helical" evidence="8">
    <location>
        <begin position="230"/>
        <end position="255"/>
    </location>
</feature>
<evidence type="ECO:0000256" key="7">
    <source>
        <dbReference type="ARBA" id="ARBA00023136"/>
    </source>
</evidence>
<dbReference type="OrthoDB" id="9784366at2"/>
<feature type="transmembrane region" description="Helical" evidence="8">
    <location>
        <begin position="21"/>
        <end position="42"/>
    </location>
</feature>